<feature type="compositionally biased region" description="Polar residues" evidence="1">
    <location>
        <begin position="96"/>
        <end position="114"/>
    </location>
</feature>
<proteinExistence type="predicted"/>
<protein>
    <submittedName>
        <fullName evidence="3">Uncharacterized protein</fullName>
    </submittedName>
</protein>
<evidence type="ECO:0000256" key="2">
    <source>
        <dbReference type="SAM" id="Phobius"/>
    </source>
</evidence>
<feature type="compositionally biased region" description="Low complexity" evidence="1">
    <location>
        <begin position="128"/>
        <end position="142"/>
    </location>
</feature>
<dbReference type="AlphaFoldDB" id="U4LH63"/>
<keyword evidence="4" id="KW-1185">Reference proteome</keyword>
<keyword evidence="2" id="KW-0472">Membrane</keyword>
<accession>U4LH63</accession>
<keyword evidence="2" id="KW-1133">Transmembrane helix</keyword>
<evidence type="ECO:0000256" key="1">
    <source>
        <dbReference type="SAM" id="MobiDB-lite"/>
    </source>
</evidence>
<feature type="region of interest" description="Disordered" evidence="1">
    <location>
        <begin position="232"/>
        <end position="295"/>
    </location>
</feature>
<dbReference type="OrthoDB" id="10369005at2759"/>
<name>U4LH63_PYROM</name>
<reference evidence="3 4" key="1">
    <citation type="journal article" date="2013" name="PLoS Genet.">
        <title>The genome and development-dependent transcriptomes of Pyronema confluens: a window into fungal evolution.</title>
        <authorList>
            <person name="Traeger S."/>
            <person name="Altegoer F."/>
            <person name="Freitag M."/>
            <person name="Gabaldon T."/>
            <person name="Kempken F."/>
            <person name="Kumar A."/>
            <person name="Marcet-Houben M."/>
            <person name="Poggeler S."/>
            <person name="Stajich J.E."/>
            <person name="Nowrousian M."/>
        </authorList>
    </citation>
    <scope>NUCLEOTIDE SEQUENCE [LARGE SCALE GENOMIC DNA]</scope>
    <source>
        <strain evidence="4">CBS 100304</strain>
        <tissue evidence="3">Vegetative mycelium</tissue>
    </source>
</reference>
<organism evidence="3 4">
    <name type="scientific">Pyronema omphalodes (strain CBS 100304)</name>
    <name type="common">Pyronema confluens</name>
    <dbReference type="NCBI Taxonomy" id="1076935"/>
    <lineage>
        <taxon>Eukaryota</taxon>
        <taxon>Fungi</taxon>
        <taxon>Dikarya</taxon>
        <taxon>Ascomycota</taxon>
        <taxon>Pezizomycotina</taxon>
        <taxon>Pezizomycetes</taxon>
        <taxon>Pezizales</taxon>
        <taxon>Pyronemataceae</taxon>
        <taxon>Pyronema</taxon>
    </lineage>
</organism>
<feature type="transmembrane region" description="Helical" evidence="2">
    <location>
        <begin position="53"/>
        <end position="75"/>
    </location>
</feature>
<dbReference type="EMBL" id="HF935497">
    <property type="protein sequence ID" value="CCX30847.1"/>
    <property type="molecule type" value="Genomic_DNA"/>
</dbReference>
<sequence>MTETSVSKTSVTFAAPTELVLDNSPAPPTFVYATPPTPPPNVTPSFKFKPGTIVLMVIGFVAFLFMIMVVLYYGIRRHRQRLKKAAPTVDVDGALLNSTESTRPTVTPGARSTPTPVPSRATPKPGHRATPTSSRRTPTPTSHNPRATPTSIRRPPVANLHSTRPNLAPLKIPPIPDEDDAFSVSEVRSIRSTLSSGRGLRFPKPPSSARSGSLRASITAAEAALNRATRPDLFPESPILGSLGSMSWGRRTPRAESPISMKLPPARRADSAGVGSPYTSASFPSTPIRRGADAV</sequence>
<dbReference type="Proteomes" id="UP000018144">
    <property type="component" value="Unassembled WGS sequence"/>
</dbReference>
<keyword evidence="2" id="KW-0812">Transmembrane</keyword>
<gene>
    <name evidence="3" type="ORF">PCON_09448</name>
</gene>
<evidence type="ECO:0000313" key="3">
    <source>
        <dbReference type="EMBL" id="CCX30847.1"/>
    </source>
</evidence>
<feature type="region of interest" description="Disordered" evidence="1">
    <location>
        <begin position="96"/>
        <end position="176"/>
    </location>
</feature>
<evidence type="ECO:0000313" key="4">
    <source>
        <dbReference type="Proteomes" id="UP000018144"/>
    </source>
</evidence>